<comment type="caution">
    <text evidence="1">The sequence shown here is derived from an EMBL/GenBank/DDBJ whole genome shotgun (WGS) entry which is preliminary data.</text>
</comment>
<accession>A0ACC3DWW6</accession>
<dbReference type="EMBL" id="JAWDJW010000215">
    <property type="protein sequence ID" value="KAK3081289.1"/>
    <property type="molecule type" value="Genomic_DNA"/>
</dbReference>
<reference evidence="1" key="1">
    <citation type="submission" date="2024-09" db="EMBL/GenBank/DDBJ databases">
        <title>Black Yeasts Isolated from many extreme environments.</title>
        <authorList>
            <person name="Coleine C."/>
            <person name="Stajich J.E."/>
            <person name="Selbmann L."/>
        </authorList>
    </citation>
    <scope>NUCLEOTIDE SEQUENCE</scope>
    <source>
        <strain evidence="1">CCFEE 5737</strain>
    </source>
</reference>
<proteinExistence type="predicted"/>
<gene>
    <name evidence="1" type="ORF">LTS18_008303</name>
</gene>
<evidence type="ECO:0000313" key="2">
    <source>
        <dbReference type="Proteomes" id="UP001186974"/>
    </source>
</evidence>
<evidence type="ECO:0000313" key="1">
    <source>
        <dbReference type="EMBL" id="KAK3081289.1"/>
    </source>
</evidence>
<organism evidence="1 2">
    <name type="scientific">Coniosporium uncinatum</name>
    <dbReference type="NCBI Taxonomy" id="93489"/>
    <lineage>
        <taxon>Eukaryota</taxon>
        <taxon>Fungi</taxon>
        <taxon>Dikarya</taxon>
        <taxon>Ascomycota</taxon>
        <taxon>Pezizomycotina</taxon>
        <taxon>Dothideomycetes</taxon>
        <taxon>Dothideomycetes incertae sedis</taxon>
        <taxon>Coniosporium</taxon>
    </lineage>
</organism>
<keyword evidence="2" id="KW-1185">Reference proteome</keyword>
<protein>
    <submittedName>
        <fullName evidence="1">Uncharacterized protein</fullName>
    </submittedName>
</protein>
<dbReference type="Proteomes" id="UP001186974">
    <property type="component" value="Unassembled WGS sequence"/>
</dbReference>
<sequence>MAKSFADIFPQSQAKRQKRLAEIASNWGKRAEVCVPSNYQADSDARNWPSTLIKALWTLSNITTNESDWVRQELGAEAAQRNSRRPSSSSSAIHLQAEDVDEVIIKAVAKFVNPTQKRRTPTPPAADHAYESITKRTFTEAINSEKGVTAFGAMPDIHVTEKQVRRRPSCTIQRVKVKEEQTDGDPDSEREDAVVAGEHRDRVREVSGMTHNHTRISGATRTRSADQCPATGIAHEESLSAPYPPLEPVKTPVAHQSGRSHVQDIPPAEDADQTPLIKKRQNERTAEHGRTATATIATLLGNQGNELVAYYGWSSSADNGPTGVRLLQEIRAAFKAVLGPGKTWFDDAVPRLNQILYHRHVYGARLFKLAPGRNPIRRMDWTALKAWHTSASYTLTAAGLTGTLTLDRILHEDARRAGLSFDQYGLLVVSKGTADGLQPHIPSKSNKQSLTKPMPFRTHLSGDMANGRRSATEIEERACSATQRATPQLHAQEAELIRQAQGASLGAQTGLEDATETGSPSDSPYVSAEPLPHSATPLSFRSPSSPEPSRATHVDAPPVTSGSRPFTDTQPSVCTEDSAPERPRSSLLPSQIKIHEEDEDQDVTVKTEAVDDPQQSHDNTAPVQQHAERCESNQSRARFNSVGVKREASSSFHDDEEAQMQIKILRLKRQAAEAEMEEMQLMLALQRNKRKVDVEGSREHPIDLN</sequence>
<name>A0ACC3DWW6_9PEZI</name>